<evidence type="ECO:0000256" key="1">
    <source>
        <dbReference type="ARBA" id="ARBA00004141"/>
    </source>
</evidence>
<keyword evidence="4 5" id="KW-0472">Membrane</keyword>
<dbReference type="AlphaFoldDB" id="A0A3L9Z3R6"/>
<accession>A0A3L9Z3R6</accession>
<dbReference type="Proteomes" id="UP000271339">
    <property type="component" value="Unassembled WGS sequence"/>
</dbReference>
<evidence type="ECO:0000256" key="3">
    <source>
        <dbReference type="ARBA" id="ARBA00022989"/>
    </source>
</evidence>
<reference evidence="6 7" key="1">
    <citation type="submission" date="2018-10" db="EMBL/GenBank/DDBJ databases">
        <title>Genomic Encyclopedia of Archaeal and Bacterial Type Strains, Phase II (KMG-II): from individual species to whole genera.</title>
        <authorList>
            <person name="Goeker M."/>
        </authorList>
    </citation>
    <scope>NUCLEOTIDE SEQUENCE [LARGE SCALE GENOMIC DNA]</scope>
    <source>
        <strain evidence="6 7">DSM 23424</strain>
    </source>
</reference>
<evidence type="ECO:0000313" key="6">
    <source>
        <dbReference type="EMBL" id="RMA66069.1"/>
    </source>
</evidence>
<feature type="transmembrane region" description="Helical" evidence="5">
    <location>
        <begin position="96"/>
        <end position="113"/>
    </location>
</feature>
<organism evidence="6 7">
    <name type="scientific">Ulvibacter antarcticus</name>
    <dbReference type="NCBI Taxonomy" id="442714"/>
    <lineage>
        <taxon>Bacteria</taxon>
        <taxon>Pseudomonadati</taxon>
        <taxon>Bacteroidota</taxon>
        <taxon>Flavobacteriia</taxon>
        <taxon>Flavobacteriales</taxon>
        <taxon>Flavobacteriaceae</taxon>
        <taxon>Ulvibacter</taxon>
    </lineage>
</organism>
<evidence type="ECO:0000256" key="4">
    <source>
        <dbReference type="ARBA" id="ARBA00023136"/>
    </source>
</evidence>
<name>A0A3L9Z3R6_9FLAO</name>
<comment type="caution">
    <text evidence="6">The sequence shown here is derived from an EMBL/GenBank/DDBJ whole genome shotgun (WGS) entry which is preliminary data.</text>
</comment>
<keyword evidence="2 5" id="KW-0812">Transmembrane</keyword>
<feature type="transmembrane region" description="Helical" evidence="5">
    <location>
        <begin position="7"/>
        <end position="26"/>
    </location>
</feature>
<comment type="subcellular location">
    <subcellularLocation>
        <location evidence="1">Membrane</location>
        <topology evidence="1">Multi-pass membrane protein</topology>
    </subcellularLocation>
</comment>
<keyword evidence="3 5" id="KW-1133">Transmembrane helix</keyword>
<dbReference type="GO" id="GO:0016020">
    <property type="term" value="C:membrane"/>
    <property type="evidence" value="ECO:0007669"/>
    <property type="project" value="UniProtKB-SubCell"/>
</dbReference>
<sequence>MKAQKIVYWIATFLLSALFLYSAVMYLKDTAVIEGYYQDYQYPTHLVIPMAVAKILAVIMILWRSSKWLTEWAYAGLFFDMALASLAHFYANDSEMTLPLLGIIVLLISYFFGKVVRE</sequence>
<protein>
    <submittedName>
        <fullName evidence="6">DoxX-like protein</fullName>
    </submittedName>
</protein>
<dbReference type="EMBL" id="REFC01000011">
    <property type="protein sequence ID" value="RMA66069.1"/>
    <property type="molecule type" value="Genomic_DNA"/>
</dbReference>
<feature type="transmembrane region" description="Helical" evidence="5">
    <location>
        <begin position="46"/>
        <end position="63"/>
    </location>
</feature>
<dbReference type="OrthoDB" id="7960583at2"/>
<feature type="transmembrane region" description="Helical" evidence="5">
    <location>
        <begin position="72"/>
        <end position="90"/>
    </location>
</feature>
<evidence type="ECO:0000313" key="7">
    <source>
        <dbReference type="Proteomes" id="UP000271339"/>
    </source>
</evidence>
<dbReference type="Pfam" id="PF13564">
    <property type="entry name" value="DoxX_2"/>
    <property type="match status" value="1"/>
</dbReference>
<evidence type="ECO:0000256" key="5">
    <source>
        <dbReference type="SAM" id="Phobius"/>
    </source>
</evidence>
<keyword evidence="7" id="KW-1185">Reference proteome</keyword>
<dbReference type="InterPro" id="IPR032808">
    <property type="entry name" value="DoxX"/>
</dbReference>
<gene>
    <name evidence="6" type="ORF">BXY75_0487</name>
</gene>
<evidence type="ECO:0000256" key="2">
    <source>
        <dbReference type="ARBA" id="ARBA00022692"/>
    </source>
</evidence>
<proteinExistence type="predicted"/>
<dbReference type="RefSeq" id="WP_121906086.1">
    <property type="nucleotide sequence ID" value="NZ_REFC01000011.1"/>
</dbReference>